<dbReference type="PROSITE" id="PS00108">
    <property type="entry name" value="PROTEIN_KINASE_ST"/>
    <property type="match status" value="1"/>
</dbReference>
<feature type="domain" description="Protein kinase" evidence="1">
    <location>
        <begin position="1"/>
        <end position="327"/>
    </location>
</feature>
<dbReference type="Gene3D" id="1.10.510.10">
    <property type="entry name" value="Transferase(Phosphotransferase) domain 1"/>
    <property type="match status" value="1"/>
</dbReference>
<dbReference type="PROSITE" id="PS50011">
    <property type="entry name" value="PROTEIN_KINASE_DOM"/>
    <property type="match status" value="1"/>
</dbReference>
<dbReference type="SUPFAM" id="SSF56112">
    <property type="entry name" value="Protein kinase-like (PK-like)"/>
    <property type="match status" value="1"/>
</dbReference>
<accession>A0ABN7SUI4</accession>
<dbReference type="InterPro" id="IPR011009">
    <property type="entry name" value="Kinase-like_dom_sf"/>
</dbReference>
<gene>
    <name evidence="2" type="ORF">OKIOD_LOCUS10685</name>
</gene>
<dbReference type="Pfam" id="PF00069">
    <property type="entry name" value="Pkinase"/>
    <property type="match status" value="1"/>
</dbReference>
<keyword evidence="3" id="KW-1185">Reference proteome</keyword>
<dbReference type="InterPro" id="IPR008271">
    <property type="entry name" value="Ser/Thr_kinase_AS"/>
</dbReference>
<dbReference type="InterPro" id="IPR000719">
    <property type="entry name" value="Prot_kinase_dom"/>
</dbReference>
<dbReference type="PANTHER" id="PTHR44167:SF18">
    <property type="entry name" value="PROTEIN KINASE DOMAIN-CONTAINING PROTEIN"/>
    <property type="match status" value="1"/>
</dbReference>
<evidence type="ECO:0000259" key="1">
    <source>
        <dbReference type="PROSITE" id="PS50011"/>
    </source>
</evidence>
<organism evidence="2 3">
    <name type="scientific">Oikopleura dioica</name>
    <name type="common">Tunicate</name>
    <dbReference type="NCBI Taxonomy" id="34765"/>
    <lineage>
        <taxon>Eukaryota</taxon>
        <taxon>Metazoa</taxon>
        <taxon>Chordata</taxon>
        <taxon>Tunicata</taxon>
        <taxon>Appendicularia</taxon>
        <taxon>Copelata</taxon>
        <taxon>Oikopleuridae</taxon>
        <taxon>Oikopleura</taxon>
    </lineage>
</organism>
<name>A0ABN7SUI4_OIKDI</name>
<dbReference type="PANTHER" id="PTHR44167">
    <property type="entry name" value="OVARIAN-SPECIFIC SERINE/THREONINE-PROTEIN KINASE LOK-RELATED"/>
    <property type="match status" value="1"/>
</dbReference>
<reference evidence="2 3" key="1">
    <citation type="submission" date="2021-04" db="EMBL/GenBank/DDBJ databases">
        <authorList>
            <person name="Bliznina A."/>
        </authorList>
    </citation>
    <scope>NUCLEOTIDE SEQUENCE [LARGE SCALE GENOMIC DNA]</scope>
</reference>
<dbReference type="SMART" id="SM00220">
    <property type="entry name" value="S_TKc"/>
    <property type="match status" value="1"/>
</dbReference>
<sequence>MDLEVAIRFHPFDPNVFRFKNTERNLHFEPHYLKNFDQAVDKISKTKSGTLTQGGPTGYQIFTQYSSEKNALQREVVPYHPNIIRHFVNFEIFDSCDFESDCLGWITVMELCNSNLREKIKIPKNEPEYLGMSKRKRIAIGVKKGFEYLSSIGIWHCDVKPENVLLSSDESRIIDFGILCEQTGRVGYRKMGYTRHGSRYKDVNNLRAGSAGFCEMDQISSKNGFFNRSIFVFIFCDWQTAWYLLYNPLGSDEHREQVSKFLKQSNAEWLRSDEIPSIDNIQNEAFSQVIGWDDSLIPKHSLDSFQMSKAIDNSNLKERLTKTGLHS</sequence>
<evidence type="ECO:0000313" key="2">
    <source>
        <dbReference type="EMBL" id="CAG5105204.1"/>
    </source>
</evidence>
<evidence type="ECO:0000313" key="3">
    <source>
        <dbReference type="Proteomes" id="UP001158576"/>
    </source>
</evidence>
<proteinExistence type="predicted"/>
<dbReference type="Proteomes" id="UP001158576">
    <property type="component" value="Chromosome 1"/>
</dbReference>
<protein>
    <submittedName>
        <fullName evidence="2">Oidioi.mRNA.OKI2018_I69.chr1.g1920.t1.cds</fullName>
    </submittedName>
</protein>
<dbReference type="EMBL" id="OU015566">
    <property type="protein sequence ID" value="CAG5105204.1"/>
    <property type="molecule type" value="Genomic_DNA"/>
</dbReference>